<evidence type="ECO:0000313" key="1">
    <source>
        <dbReference type="EMBL" id="PAV59375.1"/>
    </source>
</evidence>
<accession>A0A2A2JCL2</accession>
<comment type="caution">
    <text evidence="1">The sequence shown here is derived from an EMBL/GenBank/DDBJ whole genome shotgun (WGS) entry which is preliminary data.</text>
</comment>
<dbReference type="AlphaFoldDB" id="A0A2A2JCL2"/>
<dbReference type="EMBL" id="LIAE01010527">
    <property type="protein sequence ID" value="PAV59375.1"/>
    <property type="molecule type" value="Genomic_DNA"/>
</dbReference>
<protein>
    <submittedName>
        <fullName evidence="1">Uncharacterized protein</fullName>
    </submittedName>
</protein>
<keyword evidence="2" id="KW-1185">Reference proteome</keyword>
<gene>
    <name evidence="1" type="ORF">WR25_03508</name>
</gene>
<evidence type="ECO:0000313" key="2">
    <source>
        <dbReference type="Proteomes" id="UP000218231"/>
    </source>
</evidence>
<organism evidence="1 2">
    <name type="scientific">Diploscapter pachys</name>
    <dbReference type="NCBI Taxonomy" id="2018661"/>
    <lineage>
        <taxon>Eukaryota</taxon>
        <taxon>Metazoa</taxon>
        <taxon>Ecdysozoa</taxon>
        <taxon>Nematoda</taxon>
        <taxon>Chromadorea</taxon>
        <taxon>Rhabditida</taxon>
        <taxon>Rhabditina</taxon>
        <taxon>Rhabditomorpha</taxon>
        <taxon>Rhabditoidea</taxon>
        <taxon>Rhabditidae</taxon>
        <taxon>Diploscapter</taxon>
    </lineage>
</organism>
<sequence length="98" mass="11154">MQPHGTTDNDDTQSPIRFKYNNINHYDAIVEIASVTQHLRRANALHRRIDSDFNSGKTVDDERVPAADSGMRACVIVWREVVFVYLLVVLPGYPARDN</sequence>
<name>A0A2A2JCL2_9BILA</name>
<reference evidence="1 2" key="1">
    <citation type="journal article" date="2017" name="Curr. Biol.">
        <title>Genome architecture and evolution of a unichromosomal asexual nematode.</title>
        <authorList>
            <person name="Fradin H."/>
            <person name="Zegar C."/>
            <person name="Gutwein M."/>
            <person name="Lucas J."/>
            <person name="Kovtun M."/>
            <person name="Corcoran D."/>
            <person name="Baugh L.R."/>
            <person name="Kiontke K."/>
            <person name="Gunsalus K."/>
            <person name="Fitch D.H."/>
            <person name="Piano F."/>
        </authorList>
    </citation>
    <scope>NUCLEOTIDE SEQUENCE [LARGE SCALE GENOMIC DNA]</scope>
    <source>
        <strain evidence="1">PF1309</strain>
    </source>
</reference>
<proteinExistence type="predicted"/>
<dbReference type="Proteomes" id="UP000218231">
    <property type="component" value="Unassembled WGS sequence"/>
</dbReference>